<dbReference type="Pfam" id="PF00246">
    <property type="entry name" value="Peptidase_M14"/>
    <property type="match status" value="1"/>
</dbReference>
<protein>
    <recommendedName>
        <fullName evidence="8">Peptidase M14 domain-containing protein</fullName>
    </recommendedName>
</protein>
<feature type="domain" description="Peptidase M14" evidence="8">
    <location>
        <begin position="1"/>
        <end position="136"/>
    </location>
</feature>
<evidence type="ECO:0000256" key="3">
    <source>
        <dbReference type="ARBA" id="ARBA00022670"/>
    </source>
</evidence>
<dbReference type="EMBL" id="BGPR01013629">
    <property type="protein sequence ID" value="GBN61472.1"/>
    <property type="molecule type" value="Genomic_DNA"/>
</dbReference>
<dbReference type="AlphaFoldDB" id="A0A4Y2QE17"/>
<dbReference type="PANTHER" id="PTHR11705">
    <property type="entry name" value="PROTEASE FAMILY M14 CARBOXYPEPTIDASE A,B"/>
    <property type="match status" value="1"/>
</dbReference>
<dbReference type="SMART" id="SM00631">
    <property type="entry name" value="Zn_pept"/>
    <property type="match status" value="1"/>
</dbReference>
<dbReference type="GO" id="GO:0006508">
    <property type="term" value="P:proteolysis"/>
    <property type="evidence" value="ECO:0007669"/>
    <property type="project" value="UniProtKB-KW"/>
</dbReference>
<evidence type="ECO:0000256" key="7">
    <source>
        <dbReference type="PROSITE-ProRule" id="PRU01379"/>
    </source>
</evidence>
<dbReference type="GO" id="GO:0005615">
    <property type="term" value="C:extracellular space"/>
    <property type="evidence" value="ECO:0007669"/>
    <property type="project" value="TreeGrafter"/>
</dbReference>
<dbReference type="Gene3D" id="3.40.630.10">
    <property type="entry name" value="Zn peptidases"/>
    <property type="match status" value="2"/>
</dbReference>
<accession>A0A4Y2QE17</accession>
<dbReference type="PANTHER" id="PTHR11705:SF143">
    <property type="entry name" value="SLL0236 PROTEIN"/>
    <property type="match status" value="1"/>
</dbReference>
<evidence type="ECO:0000313" key="10">
    <source>
        <dbReference type="Proteomes" id="UP000499080"/>
    </source>
</evidence>
<reference evidence="9 10" key="1">
    <citation type="journal article" date="2019" name="Sci. Rep.">
        <title>Orb-weaving spider Araneus ventricosus genome elucidates the spidroin gene catalogue.</title>
        <authorList>
            <person name="Kono N."/>
            <person name="Nakamura H."/>
            <person name="Ohtoshi R."/>
            <person name="Moran D.A.P."/>
            <person name="Shinohara A."/>
            <person name="Yoshida Y."/>
            <person name="Fujiwara M."/>
            <person name="Mori M."/>
            <person name="Tomita M."/>
            <person name="Arakawa K."/>
        </authorList>
    </citation>
    <scope>NUCLEOTIDE SEQUENCE [LARGE SCALE GENOMIC DNA]</scope>
</reference>
<sequence>TIKEDKITPEERAKLGFFEAYQGFVEIHHYFQNLVHRFPECLSLIPIGMSSEGRPLQVLRLACLCYKENEETYELLNSFDWYILPILNPDGYEYAQNTDRLWRKTRSRHSNPQNCVGVDPNRNWDIKWSGKEELSL</sequence>
<dbReference type="Proteomes" id="UP000499080">
    <property type="component" value="Unassembled WGS sequence"/>
</dbReference>
<feature type="non-terminal residue" evidence="9">
    <location>
        <position position="1"/>
    </location>
</feature>
<proteinExistence type="inferred from homology"/>
<comment type="caution">
    <text evidence="7">Lacks conserved residue(s) required for the propagation of feature annotation.</text>
</comment>
<dbReference type="OrthoDB" id="6411355at2759"/>
<comment type="similarity">
    <text evidence="2 7">Belongs to the peptidase M14 family.</text>
</comment>
<evidence type="ECO:0000256" key="6">
    <source>
        <dbReference type="ARBA" id="ARBA00023049"/>
    </source>
</evidence>
<evidence type="ECO:0000256" key="5">
    <source>
        <dbReference type="ARBA" id="ARBA00022833"/>
    </source>
</evidence>
<keyword evidence="3" id="KW-0645">Protease</keyword>
<evidence type="ECO:0000313" key="9">
    <source>
        <dbReference type="EMBL" id="GBN61472.1"/>
    </source>
</evidence>
<comment type="cofactor">
    <cofactor evidence="1">
        <name>Zn(2+)</name>
        <dbReference type="ChEBI" id="CHEBI:29105"/>
    </cofactor>
</comment>
<keyword evidence="4" id="KW-0378">Hydrolase</keyword>
<evidence type="ECO:0000256" key="4">
    <source>
        <dbReference type="ARBA" id="ARBA00022801"/>
    </source>
</evidence>
<evidence type="ECO:0000259" key="8">
    <source>
        <dbReference type="PROSITE" id="PS52035"/>
    </source>
</evidence>
<dbReference type="PRINTS" id="PR00765">
    <property type="entry name" value="CRBOXYPTASEA"/>
</dbReference>
<evidence type="ECO:0000256" key="2">
    <source>
        <dbReference type="ARBA" id="ARBA00005988"/>
    </source>
</evidence>
<dbReference type="SUPFAM" id="SSF53187">
    <property type="entry name" value="Zn-dependent exopeptidases"/>
    <property type="match status" value="1"/>
</dbReference>
<dbReference type="GO" id="GO:0008270">
    <property type="term" value="F:zinc ion binding"/>
    <property type="evidence" value="ECO:0007669"/>
    <property type="project" value="InterPro"/>
</dbReference>
<gene>
    <name evidence="9" type="ORF">AVEN_263396_1</name>
</gene>
<organism evidence="9 10">
    <name type="scientific">Araneus ventricosus</name>
    <name type="common">Orbweaver spider</name>
    <name type="synonym">Epeira ventricosa</name>
    <dbReference type="NCBI Taxonomy" id="182803"/>
    <lineage>
        <taxon>Eukaryota</taxon>
        <taxon>Metazoa</taxon>
        <taxon>Ecdysozoa</taxon>
        <taxon>Arthropoda</taxon>
        <taxon>Chelicerata</taxon>
        <taxon>Arachnida</taxon>
        <taxon>Araneae</taxon>
        <taxon>Araneomorphae</taxon>
        <taxon>Entelegynae</taxon>
        <taxon>Araneoidea</taxon>
        <taxon>Araneidae</taxon>
        <taxon>Araneus</taxon>
    </lineage>
</organism>
<evidence type="ECO:0000256" key="1">
    <source>
        <dbReference type="ARBA" id="ARBA00001947"/>
    </source>
</evidence>
<keyword evidence="5" id="KW-0862">Zinc</keyword>
<keyword evidence="6" id="KW-0482">Metalloprotease</keyword>
<name>A0A4Y2QE17_ARAVE</name>
<dbReference type="InterPro" id="IPR000834">
    <property type="entry name" value="Peptidase_M14"/>
</dbReference>
<dbReference type="GO" id="GO:0004181">
    <property type="term" value="F:metallocarboxypeptidase activity"/>
    <property type="evidence" value="ECO:0007669"/>
    <property type="project" value="InterPro"/>
</dbReference>
<dbReference type="PROSITE" id="PS52035">
    <property type="entry name" value="PEPTIDASE_M14"/>
    <property type="match status" value="1"/>
</dbReference>
<comment type="caution">
    <text evidence="9">The sequence shown here is derived from an EMBL/GenBank/DDBJ whole genome shotgun (WGS) entry which is preliminary data.</text>
</comment>
<keyword evidence="10" id="KW-1185">Reference proteome</keyword>